<dbReference type="STRING" id="1715989.NITINOP_1020"/>
<evidence type="ECO:0000313" key="3">
    <source>
        <dbReference type="Proteomes" id="UP000066284"/>
    </source>
</evidence>
<dbReference type="SUPFAM" id="SSF52980">
    <property type="entry name" value="Restriction endonuclease-like"/>
    <property type="match status" value="1"/>
</dbReference>
<dbReference type="OrthoDB" id="9770049at2"/>
<proteinExistence type="predicted"/>
<name>A0A0S4KUI5_9BACT</name>
<organism evidence="2 3">
    <name type="scientific">Candidatus Nitrospira inopinata</name>
    <dbReference type="NCBI Taxonomy" id="1715989"/>
    <lineage>
        <taxon>Bacteria</taxon>
        <taxon>Pseudomonadati</taxon>
        <taxon>Nitrospirota</taxon>
        <taxon>Nitrospiria</taxon>
        <taxon>Nitrospirales</taxon>
        <taxon>Nitrospiraceae</taxon>
        <taxon>Nitrospira</taxon>
    </lineage>
</organism>
<dbReference type="AlphaFoldDB" id="A0A0S4KUI5"/>
<accession>A0A0S4KUI5</accession>
<dbReference type="Gene3D" id="3.40.50.10770">
    <property type="entry name" value="Hypothetical protein VC1899 like domain (Restriction endonuclease-like)"/>
    <property type="match status" value="1"/>
</dbReference>
<reference evidence="3" key="1">
    <citation type="submission" date="2015-09" db="EMBL/GenBank/DDBJ databases">
        <authorList>
            <person name="Daims H."/>
        </authorList>
    </citation>
    <scope>NUCLEOTIDE SEQUENCE [LARGE SCALE GENOMIC DNA]</scope>
</reference>
<keyword evidence="3" id="KW-1185">Reference proteome</keyword>
<sequence>MSDTRTSSVHAMIVSVGGSIEPIVTTLRAHSPTVVIFFASEQTVEQIGAIKDQVRDLGIPTRDRKVITRDPQDLVTCYAEAIRCAEHLADLHIPPERVAVDFTGGTKVMSAALALATVGKGFSFVYVGGRERSKEGRGVVITGSEAIIRRDDPFAVFAVEERRRLALFFRTFQFTAAQALIRSVLSRPLTEPDRLAFELIGEVAKGYLLWERFEYQRALEVLGRCRSRWTIAVQANPAIRYAAVLPMLEANVAWLEQLAKHTGGFRRYHRLFIADLLANADRRATEGSYDDAIVRLYRALELGAQIAIERRLGCGTDRVPVEAIPETVRAEFLARYRPEDGGTLKLPLEASYRLLAALGEPEGQQFEQQQNRFKQVQSARNMSWLAHGTTSGTEAGYQDLREVVLAILGEQPAIAFATLDET</sequence>
<dbReference type="RefSeq" id="WP_062483738.1">
    <property type="nucleotide sequence ID" value="NZ_LN885086.1"/>
</dbReference>
<dbReference type="KEGG" id="nio:NITINOP_1020"/>
<dbReference type="Pfam" id="PF22205">
    <property type="entry name" value="Csm6_6H"/>
    <property type="match status" value="1"/>
</dbReference>
<dbReference type="InterPro" id="IPR011335">
    <property type="entry name" value="Restrct_endonuc-II-like"/>
</dbReference>
<dbReference type="NCBIfam" id="TIGR02710">
    <property type="entry name" value="TIGR02710 family CRISPR-associated CARF protein"/>
    <property type="match status" value="1"/>
</dbReference>
<evidence type="ECO:0000259" key="1">
    <source>
        <dbReference type="Pfam" id="PF22205"/>
    </source>
</evidence>
<protein>
    <submittedName>
        <fullName evidence="2">Putative CRISPR-associated protein</fullName>
    </submittedName>
</protein>
<dbReference type="EMBL" id="LN885086">
    <property type="protein sequence ID" value="CUQ65995.1"/>
    <property type="molecule type" value="Genomic_DNA"/>
</dbReference>
<gene>
    <name evidence="2" type="ORF">NITINOP_1020</name>
</gene>
<evidence type="ECO:0000313" key="2">
    <source>
        <dbReference type="EMBL" id="CUQ65995.1"/>
    </source>
</evidence>
<dbReference type="Pfam" id="PF09670">
    <property type="entry name" value="Cas_Cas02710"/>
    <property type="match status" value="1"/>
</dbReference>
<dbReference type="Proteomes" id="UP000066284">
    <property type="component" value="Chromosome 1"/>
</dbReference>
<feature type="domain" description="Csm6 6H" evidence="1">
    <location>
        <begin position="157"/>
        <end position="226"/>
    </location>
</feature>
<dbReference type="InterPro" id="IPR014082">
    <property type="entry name" value="CRISPR-assoc_prot_Cas02710"/>
</dbReference>
<dbReference type="InterPro" id="IPR054008">
    <property type="entry name" value="Csm6_6H"/>
</dbReference>